<feature type="domain" description="Ice-binding protein C-terminal" evidence="2">
    <location>
        <begin position="230"/>
        <end position="253"/>
    </location>
</feature>
<evidence type="ECO:0000259" key="2">
    <source>
        <dbReference type="Pfam" id="PF07589"/>
    </source>
</evidence>
<evidence type="ECO:0000313" key="3">
    <source>
        <dbReference type="EMBL" id="BBO21711.1"/>
    </source>
</evidence>
<name>A0A809S6I7_9PROT</name>
<feature type="signal peptide" evidence="1">
    <location>
        <begin position="1"/>
        <end position="24"/>
    </location>
</feature>
<sequence length="258" mass="28185">MIPLLRSAATLLAATLLLASPAQAAPAYSHDFQWDVGAAAPYGWSAGTIQSAPNPDYGGWRRFLGEFVNQEVTLSLNDLAPHAFVQVDFDLYLIRSWDGESTEYGKDYFGFRAGDSQLFRETFSNGGAMQTYCGSACVTGQSVYAPMTGAAERYSLGYGFDNWLPESPKHGTSEVMDSVYRFSFTFAHAASNLELGFFAQGLQANWVAREGGGYWDESWGLDNVSVHLLPVPEPQTWALLLAGLALAFAARRRVGTDF</sequence>
<keyword evidence="1" id="KW-0732">Signal</keyword>
<dbReference type="InterPro" id="IPR013424">
    <property type="entry name" value="Ice-binding_C"/>
</dbReference>
<dbReference type="KEGG" id="ddz:DSYM_24100"/>
<dbReference type="NCBIfam" id="TIGR02595">
    <property type="entry name" value="PEP_CTERM"/>
    <property type="match status" value="1"/>
</dbReference>
<proteinExistence type="predicted"/>
<dbReference type="Proteomes" id="UP000662914">
    <property type="component" value="Chromosome"/>
</dbReference>
<dbReference type="EMBL" id="AP021857">
    <property type="protein sequence ID" value="BBO21711.1"/>
    <property type="molecule type" value="Genomic_DNA"/>
</dbReference>
<evidence type="ECO:0000313" key="4">
    <source>
        <dbReference type="Proteomes" id="UP000662914"/>
    </source>
</evidence>
<accession>A0A809S6I7</accession>
<evidence type="ECO:0000256" key="1">
    <source>
        <dbReference type="SAM" id="SignalP"/>
    </source>
</evidence>
<organism evidence="3 4">
    <name type="scientific">Candidatus Desulfobacillus denitrificans</name>
    <dbReference type="NCBI Taxonomy" id="2608985"/>
    <lineage>
        <taxon>Bacteria</taxon>
        <taxon>Pseudomonadati</taxon>
        <taxon>Pseudomonadota</taxon>
        <taxon>Betaproteobacteria</taxon>
        <taxon>Candidatus Desulfobacillus</taxon>
    </lineage>
</organism>
<feature type="chain" id="PRO_5035317316" description="Ice-binding protein C-terminal domain-containing protein" evidence="1">
    <location>
        <begin position="25"/>
        <end position="258"/>
    </location>
</feature>
<gene>
    <name evidence="3" type="ORF">DSYM_24100</name>
</gene>
<dbReference type="Pfam" id="PF07589">
    <property type="entry name" value="PEP-CTERM"/>
    <property type="match status" value="1"/>
</dbReference>
<reference evidence="3" key="1">
    <citation type="journal article" name="DNA Res.">
        <title>The physiological potential of anammox bacteria as revealed by their core genome structure.</title>
        <authorList>
            <person name="Okubo T."/>
            <person name="Toyoda A."/>
            <person name="Fukuhara K."/>
            <person name="Uchiyama I."/>
            <person name="Harigaya Y."/>
            <person name="Kuroiwa M."/>
            <person name="Suzuki T."/>
            <person name="Murakami Y."/>
            <person name="Suwa Y."/>
            <person name="Takami H."/>
        </authorList>
    </citation>
    <scope>NUCLEOTIDE SEQUENCE</scope>
    <source>
        <strain evidence="3">317325-3</strain>
    </source>
</reference>
<protein>
    <recommendedName>
        <fullName evidence="2">Ice-binding protein C-terminal domain-containing protein</fullName>
    </recommendedName>
</protein>
<dbReference type="AlphaFoldDB" id="A0A809S6I7"/>